<dbReference type="EMBL" id="JBHSTQ010000014">
    <property type="protein sequence ID" value="MFC6387419.1"/>
    <property type="molecule type" value="Genomic_DNA"/>
</dbReference>
<feature type="transmembrane region" description="Helical" evidence="2">
    <location>
        <begin position="166"/>
        <end position="187"/>
    </location>
</feature>
<feature type="transmembrane region" description="Helical" evidence="2">
    <location>
        <begin position="199"/>
        <end position="219"/>
    </location>
</feature>
<dbReference type="InterPro" id="IPR002931">
    <property type="entry name" value="Transglutaminase-like"/>
</dbReference>
<evidence type="ECO:0000313" key="5">
    <source>
        <dbReference type="Proteomes" id="UP001596267"/>
    </source>
</evidence>
<proteinExistence type="predicted"/>
<keyword evidence="2" id="KW-0812">Transmembrane</keyword>
<dbReference type="Proteomes" id="UP001596267">
    <property type="component" value="Unassembled WGS sequence"/>
</dbReference>
<dbReference type="Pfam" id="PF11992">
    <property type="entry name" value="TgpA_N"/>
    <property type="match status" value="1"/>
</dbReference>
<evidence type="ECO:0000256" key="2">
    <source>
        <dbReference type="SAM" id="Phobius"/>
    </source>
</evidence>
<feature type="compositionally biased region" description="Polar residues" evidence="1">
    <location>
        <begin position="585"/>
        <end position="615"/>
    </location>
</feature>
<feature type="transmembrane region" description="Helical" evidence="2">
    <location>
        <begin position="38"/>
        <end position="54"/>
    </location>
</feature>
<dbReference type="RefSeq" id="WP_253077169.1">
    <property type="nucleotide sequence ID" value="NZ_JAMXWN010000016.1"/>
</dbReference>
<keyword evidence="2" id="KW-1133">Transmembrane helix</keyword>
<feature type="transmembrane region" description="Helical" evidence="2">
    <location>
        <begin position="141"/>
        <end position="160"/>
    </location>
</feature>
<dbReference type="InterPro" id="IPR052901">
    <property type="entry name" value="Bact_TGase-like"/>
</dbReference>
<accession>A0ABW1WIG5</accession>
<dbReference type="InterPro" id="IPR038765">
    <property type="entry name" value="Papain-like_cys_pep_sf"/>
</dbReference>
<dbReference type="InterPro" id="IPR025403">
    <property type="entry name" value="TgpA-like_C"/>
</dbReference>
<keyword evidence="2" id="KW-0472">Membrane</keyword>
<sequence>MHIFSMQRLVRFLIYLLTFIILWTSLQPVFVLTILNSTRLWFLFILAMVLMFYFKCPRWVSASTCGIMILFQLHFYFYRNEQLFSLHWMRPLYAELIRNFGHVWQGQFYLLSDPFTAFLFFILFGFILFGIRHWLANGHVGLLITLAILSLALIDTFTSFNADRSMIMVTIASLLLVILNKWTLFTYSTSKPQTIKQTISWFTSGLVLGVVLLLFALLVPKPTVHWNTPSNYLSSLSFPFVQKGSFFSDNQRIGYDQDDSRLGGSLNMDTTPLFTANISGNPGYWRVAYKDYYTGHGWDDSNHFYLPINENQSLSSLVGLYGKQTRTNRETATIHFSKESPAILPYTGQPVQVRVPGRHLNYEQTTGQVLTTNEQWVSSEQLVYDEPIYQMQRLRQSTATTDPEVIRKRYLQLPDSLPSRVINLGQSLTAGKSNRYDQVKAVVDYLRSSRFTYSTEHVPRPAKGQDYVDQFLFDSKVGYCDNFSTSMVILLRASGIPARWVKGFTTGEYQGQVKDKVKGKQVYLNKYQITNEDAHSWGEVYFPGSGWISFEPTPSFNNPNQFASSSSTDKTKASQSGKSVHGSESKQGQSSGTSASTDRRQQQAQKHTNESQQQRSDQKNKASQEHISKGHVNGLPMAWIVFALIITCTFVAVCTRKRWLTKIKLKKIQHINVHNEQDFQRAYLGLLSLMALHGLKRKDTETLREFANRVDEKLSDTKMQKLTDAYEQLLYEKHTQGSLIDHQSLHRLIQDLGSHFEK</sequence>
<gene>
    <name evidence="4" type="ORF">ACFP7A_12500</name>
</gene>
<feature type="transmembrane region" description="Helical" evidence="2">
    <location>
        <begin position="108"/>
        <end position="129"/>
    </location>
</feature>
<dbReference type="InterPro" id="IPR021878">
    <property type="entry name" value="TgpA_N"/>
</dbReference>
<dbReference type="SUPFAM" id="SSF54001">
    <property type="entry name" value="Cysteine proteinases"/>
    <property type="match status" value="1"/>
</dbReference>
<feature type="transmembrane region" description="Helical" evidence="2">
    <location>
        <begin position="59"/>
        <end position="78"/>
    </location>
</feature>
<feature type="transmembrane region" description="Helical" evidence="2">
    <location>
        <begin position="12"/>
        <end position="32"/>
    </location>
</feature>
<feature type="region of interest" description="Disordered" evidence="1">
    <location>
        <begin position="558"/>
        <end position="625"/>
    </location>
</feature>
<feature type="compositionally biased region" description="Low complexity" evidence="1">
    <location>
        <begin position="563"/>
        <end position="576"/>
    </location>
</feature>
<protein>
    <submittedName>
        <fullName evidence="4">DUF4129 domain-containing transglutaminase family protein</fullName>
    </submittedName>
</protein>
<feature type="transmembrane region" description="Helical" evidence="2">
    <location>
        <begin position="637"/>
        <end position="655"/>
    </location>
</feature>
<dbReference type="PANTHER" id="PTHR42736">
    <property type="entry name" value="PROTEIN-GLUTAMINE GAMMA-GLUTAMYLTRANSFERASE"/>
    <property type="match status" value="1"/>
</dbReference>
<evidence type="ECO:0000313" key="4">
    <source>
        <dbReference type="EMBL" id="MFC6387419.1"/>
    </source>
</evidence>
<evidence type="ECO:0000256" key="1">
    <source>
        <dbReference type="SAM" id="MobiDB-lite"/>
    </source>
</evidence>
<comment type="caution">
    <text evidence="4">The sequence shown here is derived from an EMBL/GenBank/DDBJ whole genome shotgun (WGS) entry which is preliminary data.</text>
</comment>
<feature type="compositionally biased region" description="Basic and acidic residues" evidence="1">
    <location>
        <begin position="616"/>
        <end position="625"/>
    </location>
</feature>
<dbReference type="PANTHER" id="PTHR42736:SF1">
    <property type="entry name" value="PROTEIN-GLUTAMINE GAMMA-GLUTAMYLTRANSFERASE"/>
    <property type="match status" value="1"/>
</dbReference>
<organism evidence="4 5">
    <name type="scientific">Sporolactobacillus kofuensis</name>
    <dbReference type="NCBI Taxonomy" id="269672"/>
    <lineage>
        <taxon>Bacteria</taxon>
        <taxon>Bacillati</taxon>
        <taxon>Bacillota</taxon>
        <taxon>Bacilli</taxon>
        <taxon>Bacillales</taxon>
        <taxon>Sporolactobacillaceae</taxon>
        <taxon>Sporolactobacillus</taxon>
    </lineage>
</organism>
<evidence type="ECO:0000259" key="3">
    <source>
        <dbReference type="SMART" id="SM00460"/>
    </source>
</evidence>
<dbReference type="SMART" id="SM00460">
    <property type="entry name" value="TGc"/>
    <property type="match status" value="1"/>
</dbReference>
<dbReference type="Pfam" id="PF13559">
    <property type="entry name" value="DUF4129"/>
    <property type="match status" value="1"/>
</dbReference>
<feature type="domain" description="Transglutaminase-like" evidence="3">
    <location>
        <begin position="472"/>
        <end position="554"/>
    </location>
</feature>
<reference evidence="5" key="1">
    <citation type="journal article" date="2019" name="Int. J. Syst. Evol. Microbiol.">
        <title>The Global Catalogue of Microorganisms (GCM) 10K type strain sequencing project: providing services to taxonomists for standard genome sequencing and annotation.</title>
        <authorList>
            <consortium name="The Broad Institute Genomics Platform"/>
            <consortium name="The Broad Institute Genome Sequencing Center for Infectious Disease"/>
            <person name="Wu L."/>
            <person name="Ma J."/>
        </authorList>
    </citation>
    <scope>NUCLEOTIDE SEQUENCE [LARGE SCALE GENOMIC DNA]</scope>
    <source>
        <strain evidence="5">CCUG 42001</strain>
    </source>
</reference>
<dbReference type="Pfam" id="PF01841">
    <property type="entry name" value="Transglut_core"/>
    <property type="match status" value="1"/>
</dbReference>
<keyword evidence="5" id="KW-1185">Reference proteome</keyword>
<dbReference type="Gene3D" id="3.10.620.30">
    <property type="match status" value="1"/>
</dbReference>
<name>A0ABW1WIG5_9BACL</name>